<protein>
    <submittedName>
        <fullName evidence="1">Uncharacterized protein</fullName>
    </submittedName>
</protein>
<comment type="caution">
    <text evidence="1">The sequence shown here is derived from an EMBL/GenBank/DDBJ whole genome shotgun (WGS) entry which is preliminary data.</text>
</comment>
<dbReference type="Proteomes" id="UP000756530">
    <property type="component" value="Unassembled WGS sequence"/>
</dbReference>
<feature type="non-terminal residue" evidence="1">
    <location>
        <position position="1"/>
    </location>
</feature>
<dbReference type="EMBL" id="JAHUZE010000015">
    <property type="protein sequence ID" value="MBV7381167.1"/>
    <property type="molecule type" value="Genomic_DNA"/>
</dbReference>
<reference evidence="1 2" key="1">
    <citation type="submission" date="2021-05" db="EMBL/GenBank/DDBJ databases">
        <title>Culturable bacteria isolated from Daya Bay.</title>
        <authorList>
            <person name="Zheng W."/>
            <person name="Yu S."/>
            <person name="Huang Y."/>
        </authorList>
    </citation>
    <scope>NUCLEOTIDE SEQUENCE [LARGE SCALE GENOMIC DNA]</scope>
    <source>
        <strain evidence="1 2">DP4N28-5</strain>
    </source>
</reference>
<proteinExistence type="predicted"/>
<name>A0ABS6T8F9_9RHOB</name>
<gene>
    <name evidence="1" type="ORF">KJP28_19810</name>
</gene>
<accession>A0ABS6T8F9</accession>
<sequence length="62" mass="6693">NIPKSLPQSFEEASEQKYQGGHFWTPITPIQGSILHAGSHLCLTSGADQQLCIGAISKKKTL</sequence>
<evidence type="ECO:0000313" key="2">
    <source>
        <dbReference type="Proteomes" id="UP000756530"/>
    </source>
</evidence>
<evidence type="ECO:0000313" key="1">
    <source>
        <dbReference type="EMBL" id="MBV7381167.1"/>
    </source>
</evidence>
<organism evidence="1 2">
    <name type="scientific">Maritimibacter dapengensis</name>
    <dbReference type="NCBI Taxonomy" id="2836868"/>
    <lineage>
        <taxon>Bacteria</taxon>
        <taxon>Pseudomonadati</taxon>
        <taxon>Pseudomonadota</taxon>
        <taxon>Alphaproteobacteria</taxon>
        <taxon>Rhodobacterales</taxon>
        <taxon>Roseobacteraceae</taxon>
        <taxon>Maritimibacter</taxon>
    </lineage>
</organism>
<dbReference type="RefSeq" id="WP_218394107.1">
    <property type="nucleotide sequence ID" value="NZ_JAHUZE010000015.1"/>
</dbReference>
<keyword evidence="2" id="KW-1185">Reference proteome</keyword>